<reference evidence="5 8" key="2">
    <citation type="journal article" date="2012" name="J. Virol.">
        <title>Analysis of viral and cellular factors influencing herpesvirus-induced nuclear envelope breakdown.</title>
        <authorList>
            <person name="Grimm K.S."/>
            <person name="Klupp B.G."/>
            <person name="Granzow H."/>
            <person name="Muller F.M."/>
            <person name="Fuchs W."/>
            <person name="Mettenleiter T.C."/>
        </authorList>
    </citation>
    <scope>NUCLEOTIDE SEQUENCE [LARGE SCALE GENOMIC DNA]</scope>
    <source>
        <strain evidence="5">Kaplan</strain>
    </source>
</reference>
<organism evidence="6 9">
    <name type="scientific">Suid herpesvirus 1 (strain Kaplan)</name>
    <name type="common">SuHV-1</name>
    <name type="synonym">Pseudorabies virus (strain Kaplan)</name>
    <dbReference type="NCBI Taxonomy" id="33703"/>
    <lineage>
        <taxon>Viruses</taxon>
        <taxon>Duplodnaviria</taxon>
        <taxon>Heunggongvirae</taxon>
        <taxon>Peploviricota</taxon>
        <taxon>Herviviricetes</taxon>
        <taxon>Herpesvirales</taxon>
        <taxon>Orthoherpesviridae</taxon>
        <taxon>Alphaherpesvirinae</taxon>
        <taxon>Varicellovirus</taxon>
        <taxon>Varicellovirus suidalpha1</taxon>
        <taxon>Suid herpesvirus 1</taxon>
    </lineage>
</organism>
<keyword evidence="7" id="KW-1185">Reference proteome</keyword>
<dbReference type="KEGG" id="vg:2952492"/>
<dbReference type="GO" id="GO:0003677">
    <property type="term" value="F:DNA binding"/>
    <property type="evidence" value="ECO:0007669"/>
    <property type="project" value="InterPro"/>
</dbReference>
<evidence type="ECO:0000313" key="6">
    <source>
        <dbReference type="EMBL" id="AID18739.1"/>
    </source>
</evidence>
<organismHost>
    <name type="scientific">Sus scrofa</name>
    <name type="common">Pig</name>
    <dbReference type="NCBI Taxonomy" id="9823"/>
</organismHost>
<reference evidence="4 7" key="1">
    <citation type="journal article" date="2011" name="PLoS Pathog.">
        <title>A wide extent of inter-strain diversity in virulent and vaccine strains of alphaherpesviruses.</title>
        <authorList>
            <person name="Szpara M.L."/>
            <person name="Tafuri Y.R."/>
            <person name="Parsons L."/>
            <person name="Shamim S.R."/>
            <person name="Verstrepen K.J."/>
            <person name="Legendre M."/>
            <person name="Enquist L.W."/>
        </authorList>
    </citation>
    <scope>NUCLEOTIDE SEQUENCE [LARGE SCALE GENOMIC DNA]</scope>
    <source>
        <strain evidence="4">Kaplan</strain>
    </source>
</reference>
<dbReference type="Proteomes" id="UP000181035">
    <property type="component" value="Segment"/>
</dbReference>
<dbReference type="GeneID" id="2952492"/>
<evidence type="ECO:0000313" key="9">
    <source>
        <dbReference type="Proteomes" id="UP000181576"/>
    </source>
</evidence>
<accession>A0A068CDA5</accession>
<dbReference type="Proteomes" id="UP000128830">
    <property type="component" value="Segment"/>
</dbReference>
<keyword evidence="3" id="KW-0946">Virion</keyword>
<sequence>MSVQIGNGLLMVVAPGTLTVGSARARLIRQVTLADFCEPQAERPGLVVLALRHPADLAGAAYAATPPGKNHRDLEEAWLALDEGGRGLGGDGIRASVVSLNFLVAAAENADDALRAHVTTNYRDRRTAARLERFATVLRAMIRSHVFPHRALHVLGGLLGHVTQDRLASVTCVARGDQEAARTNDMAARRSQVHVPACALMDVDRELRLGGDDGLRFAYLVFVYTQRHRREALRVHVAVSRLPELGDALSFLLAGTRVDNAIHGTDEADAPAAPAAAAAFPAYLFNDPRSARCPTGRLNTPAAEALPVWAPDMRGRATRNSCMYAAYVRLGTVERVVRRAERCGSVDLPLAHMERFTWDVGAWEECFF</sequence>
<reference evidence="6 9" key="3">
    <citation type="journal article" date="2014" name="Genome Announc.">
        <title>Strain Kaplan of Pseudorabies Virus Genome Sequenced by PacBio Single-Molecule Real-Time Sequencing Technology.</title>
        <authorList>
            <person name="Tombacz D."/>
            <person name="Sharon D."/>
            <person name="Olah P."/>
            <person name="Csabai Z."/>
            <person name="Snyder M."/>
            <person name="Boldogkoi Z."/>
        </authorList>
    </citation>
    <scope>NUCLEOTIDE SEQUENCE [LARGE SCALE GENOMIC DNA]</scope>
    <source>
        <strain evidence="6">Kaplan</strain>
    </source>
</reference>
<dbReference type="RefSeq" id="YP_068341.1">
    <property type="nucleotide sequence ID" value="NC_006151.1"/>
</dbReference>
<dbReference type="GO" id="GO:0019069">
    <property type="term" value="P:viral capsid assembly"/>
    <property type="evidence" value="ECO:0007669"/>
    <property type="project" value="InterPro"/>
</dbReference>
<name>A0A068CDA5_SUHVK</name>
<evidence type="ECO:0000256" key="2">
    <source>
        <dbReference type="ARBA" id="ARBA00022562"/>
    </source>
</evidence>
<evidence type="ECO:0000313" key="7">
    <source>
        <dbReference type="Proteomes" id="UP000128830"/>
    </source>
</evidence>
<dbReference type="EMBL" id="JF797218">
    <property type="protein sequence ID" value="AEM64015.1"/>
    <property type="molecule type" value="Genomic_DNA"/>
</dbReference>
<dbReference type="EMBL" id="JQ809328">
    <property type="protein sequence ID" value="AFI70803.1"/>
    <property type="molecule type" value="Genomic_DNA"/>
</dbReference>
<dbReference type="SMR" id="A0A068CDA5"/>
<keyword evidence="1" id="KW-0167">Capsid protein</keyword>
<protein>
    <submittedName>
        <fullName evidence="6">UL38</fullName>
    </submittedName>
    <submittedName>
        <fullName evidence="4">VP19c</fullName>
    </submittedName>
</protein>
<dbReference type="EMBL" id="KJ717942">
    <property type="protein sequence ID" value="AID18739.1"/>
    <property type="molecule type" value="Genomic_DNA"/>
</dbReference>
<dbReference type="Proteomes" id="UP000181576">
    <property type="component" value="Segment"/>
</dbReference>
<dbReference type="Pfam" id="PF03327">
    <property type="entry name" value="Herpes_VP19C"/>
    <property type="match status" value="1"/>
</dbReference>
<evidence type="ECO:0000313" key="5">
    <source>
        <dbReference type="EMBL" id="AFI70803.1"/>
    </source>
</evidence>
<evidence type="ECO:0000256" key="3">
    <source>
        <dbReference type="ARBA" id="ARBA00022844"/>
    </source>
</evidence>
<evidence type="ECO:0000313" key="8">
    <source>
        <dbReference type="Proteomes" id="UP000181035"/>
    </source>
</evidence>
<evidence type="ECO:0000256" key="1">
    <source>
        <dbReference type="ARBA" id="ARBA00022561"/>
    </source>
</evidence>
<dbReference type="HAMAP" id="MF_04018">
    <property type="entry name" value="HSV_TRX1"/>
    <property type="match status" value="1"/>
</dbReference>
<keyword evidence="2" id="KW-1048">Host nucleus</keyword>
<proteinExistence type="inferred from homology"/>
<dbReference type="InterPro" id="IPR004999">
    <property type="entry name" value="Herpes_1"/>
</dbReference>
<gene>
    <name evidence="6" type="primary">UL38</name>
</gene>
<dbReference type="GO" id="GO:0019028">
    <property type="term" value="C:viral capsid"/>
    <property type="evidence" value="ECO:0007669"/>
    <property type="project" value="UniProtKB-KW"/>
</dbReference>
<evidence type="ECO:0000313" key="4">
    <source>
        <dbReference type="EMBL" id="AEM64015.1"/>
    </source>
</evidence>